<reference evidence="1 2" key="1">
    <citation type="submission" date="2021-06" db="EMBL/GenBank/DDBJ databases">
        <title>Caerostris extrusa draft genome.</title>
        <authorList>
            <person name="Kono N."/>
            <person name="Arakawa K."/>
        </authorList>
    </citation>
    <scope>NUCLEOTIDE SEQUENCE [LARGE SCALE GENOMIC DNA]</scope>
</reference>
<dbReference type="Proteomes" id="UP001054945">
    <property type="component" value="Unassembled WGS sequence"/>
</dbReference>
<comment type="caution">
    <text evidence="1">The sequence shown here is derived from an EMBL/GenBank/DDBJ whole genome shotgun (WGS) entry which is preliminary data.</text>
</comment>
<dbReference type="EMBL" id="BPLR01017756">
    <property type="protein sequence ID" value="GIY94187.1"/>
    <property type="molecule type" value="Genomic_DNA"/>
</dbReference>
<name>A0AAV4XHR8_CAEEX</name>
<protein>
    <submittedName>
        <fullName evidence="1">Uncharacterized protein</fullName>
    </submittedName>
</protein>
<evidence type="ECO:0000313" key="1">
    <source>
        <dbReference type="EMBL" id="GIY94187.1"/>
    </source>
</evidence>
<accession>A0AAV4XHR8</accession>
<proteinExistence type="predicted"/>
<sequence>MAVSFHKQSPRLFFSGSDKSESTANLCPLSSGARKCTSRERWGWGCVKTTSSPPPHNISGDTSDFHLRACTGQKPSSRLCLKGAFKSPKVVSELSEKNIDIDISAISRDRTVDVKGNIDMPSVTGIN</sequence>
<keyword evidence="2" id="KW-1185">Reference proteome</keyword>
<dbReference type="AlphaFoldDB" id="A0AAV4XHR8"/>
<organism evidence="1 2">
    <name type="scientific">Caerostris extrusa</name>
    <name type="common">Bark spider</name>
    <name type="synonym">Caerostris bankana</name>
    <dbReference type="NCBI Taxonomy" id="172846"/>
    <lineage>
        <taxon>Eukaryota</taxon>
        <taxon>Metazoa</taxon>
        <taxon>Ecdysozoa</taxon>
        <taxon>Arthropoda</taxon>
        <taxon>Chelicerata</taxon>
        <taxon>Arachnida</taxon>
        <taxon>Araneae</taxon>
        <taxon>Araneomorphae</taxon>
        <taxon>Entelegynae</taxon>
        <taxon>Araneoidea</taxon>
        <taxon>Araneidae</taxon>
        <taxon>Caerostris</taxon>
    </lineage>
</organism>
<gene>
    <name evidence="1" type="ORF">CEXT_360651</name>
</gene>
<evidence type="ECO:0000313" key="2">
    <source>
        <dbReference type="Proteomes" id="UP001054945"/>
    </source>
</evidence>